<feature type="region of interest" description="Disordered" evidence="1">
    <location>
        <begin position="247"/>
        <end position="266"/>
    </location>
</feature>
<evidence type="ECO:0000313" key="2">
    <source>
        <dbReference type="EMBL" id="EGY52001.1"/>
    </source>
</evidence>
<dbReference type="Proteomes" id="UP000003019">
    <property type="component" value="Unassembled WGS sequence"/>
</dbReference>
<feature type="compositionally biased region" description="Basic residues" evidence="1">
    <location>
        <begin position="247"/>
        <end position="257"/>
    </location>
</feature>
<keyword evidence="3" id="KW-1185">Reference proteome</keyword>
<organism evidence="2 3">
    <name type="scientific">Neisseria shayeganii 871</name>
    <dbReference type="NCBI Taxonomy" id="1032488"/>
    <lineage>
        <taxon>Bacteria</taxon>
        <taxon>Pseudomonadati</taxon>
        <taxon>Pseudomonadota</taxon>
        <taxon>Betaproteobacteria</taxon>
        <taxon>Neisseriales</taxon>
        <taxon>Neisseriaceae</taxon>
        <taxon>Neisseria</taxon>
    </lineage>
</organism>
<evidence type="ECO:0000313" key="3">
    <source>
        <dbReference type="Proteomes" id="UP000003019"/>
    </source>
</evidence>
<dbReference type="PANTHER" id="PTHR35862">
    <property type="entry name" value="FELS-2 PROPHAGE PROTEIN"/>
    <property type="match status" value="1"/>
</dbReference>
<dbReference type="InterPro" id="IPR052726">
    <property type="entry name" value="Phage_Baseplate_Hub"/>
</dbReference>
<dbReference type="PANTHER" id="PTHR35862:SF1">
    <property type="entry name" value="FELS-2 PROPHAGE PROTEIN"/>
    <property type="match status" value="1"/>
</dbReference>
<accession>G4CJF0</accession>
<dbReference type="HOGENOM" id="CLU_050639_3_0_4"/>
<dbReference type="PATRIC" id="fig|1032488.3.peg.1646"/>
<name>G4CJF0_9NEIS</name>
<dbReference type="AlphaFoldDB" id="G4CJF0"/>
<protein>
    <submittedName>
        <fullName evidence="2">Phage protein</fullName>
    </submittedName>
</protein>
<dbReference type="OrthoDB" id="4070623at2"/>
<proteinExistence type="predicted"/>
<dbReference type="RefSeq" id="WP_009119429.1">
    <property type="nucleotide sequence ID" value="NZ_JH164926.1"/>
</dbReference>
<dbReference type="SUPFAM" id="SSF69279">
    <property type="entry name" value="Phage tail proteins"/>
    <property type="match status" value="1"/>
</dbReference>
<evidence type="ECO:0000256" key="1">
    <source>
        <dbReference type="SAM" id="MobiDB-lite"/>
    </source>
</evidence>
<dbReference type="Gene3D" id="3.55.50.10">
    <property type="entry name" value="Baseplate protein-like domains"/>
    <property type="match status" value="1"/>
</dbReference>
<dbReference type="STRING" id="1032488.HMPREF9371_1740"/>
<dbReference type="Pfam" id="PF05954">
    <property type="entry name" value="Phage_GPD"/>
    <property type="match status" value="1"/>
</dbReference>
<gene>
    <name evidence="2" type="ORF">HMPREF9371_1740</name>
</gene>
<comment type="caution">
    <text evidence="2">The sequence shown here is derived from an EMBL/GenBank/DDBJ whole genome shotgun (WGS) entry which is preliminary data.</text>
</comment>
<reference evidence="2 3" key="1">
    <citation type="submission" date="2011-05" db="EMBL/GenBank/DDBJ databases">
        <authorList>
            <person name="Muzny D."/>
            <person name="Qin X."/>
            <person name="Deng J."/>
            <person name="Jiang H."/>
            <person name="Liu Y."/>
            <person name="Qu J."/>
            <person name="Song X.-Z."/>
            <person name="Zhang L."/>
            <person name="Thornton R."/>
            <person name="Coyle M."/>
            <person name="Francisco L."/>
            <person name="Jackson L."/>
            <person name="Javaid M."/>
            <person name="Korchina V."/>
            <person name="Kovar C."/>
            <person name="Mata R."/>
            <person name="Mathew T."/>
            <person name="Ngo R."/>
            <person name="Nguyen L."/>
            <person name="Nguyen N."/>
            <person name="Okwuonu G."/>
            <person name="Ongeri F."/>
            <person name="Pham C."/>
            <person name="Simmons D."/>
            <person name="Wilczek-Boney K."/>
            <person name="Hale W."/>
            <person name="Jakkamsetti A."/>
            <person name="Pham P."/>
            <person name="Ruth R."/>
            <person name="San Lucas F."/>
            <person name="Warren J."/>
            <person name="Zhang J."/>
            <person name="Zhao Z."/>
            <person name="Zhou C."/>
            <person name="Zhu D."/>
            <person name="Lee S."/>
            <person name="Bess C."/>
            <person name="Blankenburg K."/>
            <person name="Forbes L."/>
            <person name="Fu Q."/>
            <person name="Gubbala S."/>
            <person name="Hirani K."/>
            <person name="Jayaseelan J.C."/>
            <person name="Lara F."/>
            <person name="Munidasa M."/>
            <person name="Palculict T."/>
            <person name="Patil S."/>
            <person name="Pu L.-L."/>
            <person name="Saada N."/>
            <person name="Tang L."/>
            <person name="Weissenberger G."/>
            <person name="Zhu Y."/>
            <person name="Hemphill L."/>
            <person name="Shang Y."/>
            <person name="Youmans B."/>
            <person name="Ayvaz T."/>
            <person name="Ross M."/>
            <person name="Santibanez J."/>
            <person name="Aqrawi P."/>
            <person name="Gross S."/>
            <person name="Joshi V."/>
            <person name="Fowler G."/>
            <person name="Nazareth L."/>
            <person name="Reid J."/>
            <person name="Worley K."/>
            <person name="Petrosino J."/>
            <person name="Highlander S."/>
            <person name="Gibbs R."/>
        </authorList>
    </citation>
    <scope>NUCLEOTIDE SEQUENCE [LARGE SCALE GENOMIC DNA]</scope>
    <source>
        <strain evidence="2 3">871</strain>
    </source>
</reference>
<sequence length="380" mass="42266">MSKSNLPAGLAGLLTPSGSLNSHPVTLPDVVLKYEQKDITADIKPYLMSVSYTDYLGDQSDELQIEVEDVDGRWLRTWYPDQGDSLSLEIGDQFTGMVKMGSFELAEIEYQHPPSVVRLKALATGITRSNRTLKPKVYRDITLAKIVRQVAQRLKLSVTGTVADIKIDHVTQYQERDVEFLARLAREYGHTFKIVDRTLVFHSNVELAKQEPVTELLPADIKTLRLRDLIKGVPEEAVVTGYDARRKQVRRQRRRNTPLRPGSKRTATTDTLKIVANRGESDQQLAARADAALNDAKQSQVAGSITLVGHAKLVAGQVVQLRGFGKLSGKYLVKQSRHDIRRMAGYVTTLEVRMVEYVPDEVPAAVAETEKQEAGHAAGL</sequence>
<dbReference type="EMBL" id="AGAY01000061">
    <property type="protein sequence ID" value="EGY52001.1"/>
    <property type="molecule type" value="Genomic_DNA"/>
</dbReference>